<dbReference type="RefSeq" id="XP_024733054.1">
    <property type="nucleotide sequence ID" value="XM_024875351.1"/>
</dbReference>
<keyword evidence="1" id="KW-1133">Transmembrane helix</keyword>
<dbReference type="STRING" id="1095630.A0A2J6SZD7"/>
<keyword evidence="1" id="KW-0812">Transmembrane</keyword>
<sequence length="600" mass="65494">MATEHRIIKFLHIPLVLLSNAVSVTLLFLLNHRFTGKLPRLVGPHPDTIAIIVQVSASLLAASQVYVLCTLVNFATRLQVFRRFISASSLKLLAALSIPRIDWGLGYRGIAVAALFTVIGHVFGAIWAGALTPLAVDSIRKDGTVQIPTYNGPYKMSWLLQTGGKIFLKNCNAYHLTSSISISRCPTINFITTLMSTALGATSAPGVPRVYPKIEVPAWSYSNRSYGAGASQGLFSPTSNSNDSYTAYSYEEPGYWSRVACHYNETSNLTITRLDSLENAPFVLWLVEGSLPNTVANNISSYTLMTDRTPWWNEALGWSAAAANGHNMLAIATVASGHWYTHWNRMQCSVDFQPTLFNVTVNLTQSMISVSPSGPHADFDQTGSLQTAVMANLDLISRMSSNIGISSLGAALVANSVAMNASHPGMTEDEIYLRAGENMIAALVDDLLVAEASRQMIIHNSSVAAPVYKKFDAIRLGSPRLIYISLAINITLAIIVLAESFRTKAWHHLPAFNITNLQSVITAALLSPSRCPINDDEFEEDVNATLATSEMNRMTFKWTYDKTSTVMMLVDLSSDVPSERTNATSIPLEHFSSESLETLV</sequence>
<dbReference type="InParanoid" id="A0A2J6SZD7"/>
<dbReference type="EMBL" id="KZ613848">
    <property type="protein sequence ID" value="PMD56150.1"/>
    <property type="molecule type" value="Genomic_DNA"/>
</dbReference>
<dbReference type="Proteomes" id="UP000235371">
    <property type="component" value="Unassembled WGS sequence"/>
</dbReference>
<dbReference type="GeneID" id="36583431"/>
<feature type="transmembrane region" description="Helical" evidence="1">
    <location>
        <begin position="49"/>
        <end position="68"/>
    </location>
</feature>
<dbReference type="OrthoDB" id="529273at2759"/>
<proteinExistence type="predicted"/>
<gene>
    <name evidence="2" type="ORF">K444DRAFT_536111</name>
</gene>
<evidence type="ECO:0000313" key="2">
    <source>
        <dbReference type="EMBL" id="PMD56150.1"/>
    </source>
</evidence>
<name>A0A2J6SZD7_9HELO</name>
<organism evidence="2 3">
    <name type="scientific">Hyaloscypha bicolor E</name>
    <dbReference type="NCBI Taxonomy" id="1095630"/>
    <lineage>
        <taxon>Eukaryota</taxon>
        <taxon>Fungi</taxon>
        <taxon>Dikarya</taxon>
        <taxon>Ascomycota</taxon>
        <taxon>Pezizomycotina</taxon>
        <taxon>Leotiomycetes</taxon>
        <taxon>Helotiales</taxon>
        <taxon>Hyaloscyphaceae</taxon>
        <taxon>Hyaloscypha</taxon>
        <taxon>Hyaloscypha bicolor</taxon>
    </lineage>
</organism>
<keyword evidence="3" id="KW-1185">Reference proteome</keyword>
<evidence type="ECO:0000313" key="3">
    <source>
        <dbReference type="Proteomes" id="UP000235371"/>
    </source>
</evidence>
<evidence type="ECO:0000256" key="1">
    <source>
        <dbReference type="SAM" id="Phobius"/>
    </source>
</evidence>
<keyword evidence="1" id="KW-0472">Membrane</keyword>
<dbReference type="AlphaFoldDB" id="A0A2J6SZD7"/>
<protein>
    <submittedName>
        <fullName evidence="2">Uncharacterized protein</fullName>
    </submittedName>
</protein>
<feature type="transmembrane region" description="Helical" evidence="1">
    <location>
        <begin position="110"/>
        <end position="131"/>
    </location>
</feature>
<reference evidence="2 3" key="1">
    <citation type="submission" date="2016-04" db="EMBL/GenBank/DDBJ databases">
        <title>A degradative enzymes factory behind the ericoid mycorrhizal symbiosis.</title>
        <authorList>
            <consortium name="DOE Joint Genome Institute"/>
            <person name="Martino E."/>
            <person name="Morin E."/>
            <person name="Grelet G."/>
            <person name="Kuo A."/>
            <person name="Kohler A."/>
            <person name="Daghino S."/>
            <person name="Barry K."/>
            <person name="Choi C."/>
            <person name="Cichocki N."/>
            <person name="Clum A."/>
            <person name="Copeland A."/>
            <person name="Hainaut M."/>
            <person name="Haridas S."/>
            <person name="Labutti K."/>
            <person name="Lindquist E."/>
            <person name="Lipzen A."/>
            <person name="Khouja H.-R."/>
            <person name="Murat C."/>
            <person name="Ohm R."/>
            <person name="Olson A."/>
            <person name="Spatafora J."/>
            <person name="Veneault-Fourrey C."/>
            <person name="Henrissat B."/>
            <person name="Grigoriev I."/>
            <person name="Martin F."/>
            <person name="Perotto S."/>
        </authorList>
    </citation>
    <scope>NUCLEOTIDE SEQUENCE [LARGE SCALE GENOMIC DNA]</scope>
    <source>
        <strain evidence="2 3">E</strain>
    </source>
</reference>
<feature type="transmembrane region" description="Helical" evidence="1">
    <location>
        <begin position="481"/>
        <end position="498"/>
    </location>
</feature>
<feature type="transmembrane region" description="Helical" evidence="1">
    <location>
        <begin position="7"/>
        <end position="29"/>
    </location>
</feature>
<accession>A0A2J6SZD7</accession>